<reference evidence="2" key="1">
    <citation type="submission" date="2021-01" db="EMBL/GenBank/DDBJ databases">
        <authorList>
            <person name="Zahm M."/>
            <person name="Roques C."/>
            <person name="Cabau C."/>
            <person name="Klopp C."/>
            <person name="Donnadieu C."/>
            <person name="Jouanno E."/>
            <person name="Lampietro C."/>
            <person name="Louis A."/>
            <person name="Herpin A."/>
            <person name="Echchiki A."/>
            <person name="Berthelot C."/>
            <person name="Parey E."/>
            <person name="Roest-Crollius H."/>
            <person name="Braasch I."/>
            <person name="Postlethwait J."/>
            <person name="Bobe J."/>
            <person name="Montfort J."/>
            <person name="Bouchez O."/>
            <person name="Begum T."/>
            <person name="Mejri S."/>
            <person name="Adams A."/>
            <person name="Chen W.-J."/>
            <person name="Guiguen Y."/>
        </authorList>
    </citation>
    <scope>NUCLEOTIDE SEQUENCE</scope>
    <source>
        <strain evidence="2">YG-15Mar2019-1</strain>
        <tissue evidence="2">Brain</tissue>
    </source>
</reference>
<dbReference type="AlphaFoldDB" id="A0A9D3SYZ0"/>
<dbReference type="Pfam" id="PF16064">
    <property type="entry name" value="DUF4806"/>
    <property type="match status" value="1"/>
</dbReference>
<dbReference type="InterPro" id="IPR032071">
    <property type="entry name" value="DUF4806"/>
</dbReference>
<name>A0A9D3SYZ0_MEGAT</name>
<dbReference type="PANTHER" id="PTHR34153:SF2">
    <property type="entry name" value="SI:CH211-262H13.3-RELATED"/>
    <property type="match status" value="1"/>
</dbReference>
<dbReference type="OrthoDB" id="6509905at2759"/>
<sequence>MPVITSTDQHIVTMLEHLKEEMAVIKQMLLHLTQQSNTVATLPAGINLPLSSLAELEATEDKMKDLACFNGMTKYLSTIGGTDPCTNTRHVLSRILTMSWAQQLCWQGSGKKAAFADMQLCRAFVDAVLKSSRTTQTDIEAAIKRWLRNPSPTFGLGVGCPPGPHTLGPTRDHHFPADMGPIWAAHREPNF</sequence>
<gene>
    <name evidence="2" type="ORF">MATL_G00264260</name>
</gene>
<evidence type="ECO:0000313" key="3">
    <source>
        <dbReference type="Proteomes" id="UP001046870"/>
    </source>
</evidence>
<evidence type="ECO:0000313" key="2">
    <source>
        <dbReference type="EMBL" id="KAG7453952.1"/>
    </source>
</evidence>
<dbReference type="PANTHER" id="PTHR34153">
    <property type="entry name" value="SI:CH211-262H13.3-RELATED-RELATED"/>
    <property type="match status" value="1"/>
</dbReference>
<keyword evidence="3" id="KW-1185">Reference proteome</keyword>
<dbReference type="Proteomes" id="UP001046870">
    <property type="component" value="Unassembled WGS sequence"/>
</dbReference>
<evidence type="ECO:0000259" key="1">
    <source>
        <dbReference type="Pfam" id="PF16064"/>
    </source>
</evidence>
<proteinExistence type="predicted"/>
<protein>
    <recommendedName>
        <fullName evidence="1">DUF4806 domain-containing protein</fullName>
    </recommendedName>
</protein>
<comment type="caution">
    <text evidence="2">The sequence shown here is derived from an EMBL/GenBank/DDBJ whole genome shotgun (WGS) entry which is preliminary data.</text>
</comment>
<feature type="domain" description="DUF4806" evidence="1">
    <location>
        <begin position="45"/>
        <end position="122"/>
    </location>
</feature>
<organism evidence="2 3">
    <name type="scientific">Megalops atlanticus</name>
    <name type="common">Tarpon</name>
    <name type="synonym">Clupea gigantea</name>
    <dbReference type="NCBI Taxonomy" id="7932"/>
    <lineage>
        <taxon>Eukaryota</taxon>
        <taxon>Metazoa</taxon>
        <taxon>Chordata</taxon>
        <taxon>Craniata</taxon>
        <taxon>Vertebrata</taxon>
        <taxon>Euteleostomi</taxon>
        <taxon>Actinopterygii</taxon>
        <taxon>Neopterygii</taxon>
        <taxon>Teleostei</taxon>
        <taxon>Elopiformes</taxon>
        <taxon>Megalopidae</taxon>
        <taxon>Megalops</taxon>
    </lineage>
</organism>
<accession>A0A9D3SYZ0</accession>
<dbReference type="EMBL" id="JAFDVH010000054">
    <property type="protein sequence ID" value="KAG7453952.1"/>
    <property type="molecule type" value="Genomic_DNA"/>
</dbReference>